<feature type="domain" description="Formimidoylglutamate deiminase N-terminal" evidence="6">
    <location>
        <begin position="7"/>
        <end position="45"/>
    </location>
</feature>
<dbReference type="GO" id="GO:0005829">
    <property type="term" value="C:cytosol"/>
    <property type="evidence" value="ECO:0007669"/>
    <property type="project" value="TreeGrafter"/>
</dbReference>
<keyword evidence="3" id="KW-0378">Hydrolase</keyword>
<dbReference type="SUPFAM" id="SSF51556">
    <property type="entry name" value="Metallo-dependent hydrolases"/>
    <property type="match status" value="1"/>
</dbReference>
<evidence type="ECO:0000256" key="3">
    <source>
        <dbReference type="ARBA" id="ARBA00022801"/>
    </source>
</evidence>
<keyword evidence="2" id="KW-0479">Metal-binding</keyword>
<name>A0A2K8MR69_9SPHN</name>
<protein>
    <submittedName>
        <fullName evidence="7">Formimidoylglutamate deiminase</fullName>
    </submittedName>
</protein>
<comment type="cofactor">
    <cofactor evidence="1">
        <name>Zn(2+)</name>
        <dbReference type="ChEBI" id="CHEBI:29105"/>
    </cofactor>
</comment>
<evidence type="ECO:0000313" key="8">
    <source>
        <dbReference type="Proteomes" id="UP000229081"/>
    </source>
</evidence>
<dbReference type="GO" id="GO:0046872">
    <property type="term" value="F:metal ion binding"/>
    <property type="evidence" value="ECO:0007669"/>
    <property type="project" value="UniProtKB-KW"/>
</dbReference>
<dbReference type="PANTHER" id="PTHR11271">
    <property type="entry name" value="GUANINE DEAMINASE"/>
    <property type="match status" value="1"/>
</dbReference>
<keyword evidence="4" id="KW-0862">Zinc</keyword>
<dbReference type="CDD" id="cd01313">
    <property type="entry name" value="Met_dep_hydrolase_E"/>
    <property type="match status" value="1"/>
</dbReference>
<evidence type="ECO:0000256" key="2">
    <source>
        <dbReference type="ARBA" id="ARBA00022723"/>
    </source>
</evidence>
<keyword evidence="8" id="KW-1185">Reference proteome</keyword>
<dbReference type="NCBIfam" id="NF006683">
    <property type="entry name" value="PRK09229.1-4"/>
    <property type="match status" value="1"/>
</dbReference>
<dbReference type="Gene3D" id="3.20.20.140">
    <property type="entry name" value="Metal-dependent hydrolases"/>
    <property type="match status" value="1"/>
</dbReference>
<dbReference type="Proteomes" id="UP000229081">
    <property type="component" value="Chromosome"/>
</dbReference>
<dbReference type="GO" id="GO:0019239">
    <property type="term" value="F:deaminase activity"/>
    <property type="evidence" value="ECO:0007669"/>
    <property type="project" value="TreeGrafter"/>
</dbReference>
<reference evidence="7 8" key="1">
    <citation type="submission" date="2017-11" db="EMBL/GenBank/DDBJ databases">
        <title>Complete genome sequence of Sphingomonas sp. Strain Cra20, a psychrotolerant potential plant growth promoting rhizobacteria.</title>
        <authorList>
            <person name="Luo Y."/>
        </authorList>
    </citation>
    <scope>NUCLEOTIDE SEQUENCE [LARGE SCALE GENOMIC DNA]</scope>
    <source>
        <strain evidence="7 8">Cra20</strain>
    </source>
</reference>
<proteinExistence type="predicted"/>
<dbReference type="NCBIfam" id="NF006684">
    <property type="entry name" value="PRK09229.1-5"/>
    <property type="match status" value="1"/>
</dbReference>
<evidence type="ECO:0000259" key="6">
    <source>
        <dbReference type="Pfam" id="PF22429"/>
    </source>
</evidence>
<dbReference type="OrthoDB" id="9796020at2"/>
<dbReference type="PANTHER" id="PTHR11271:SF48">
    <property type="entry name" value="AMIDOHYDROLASE-RELATED DOMAIN-CONTAINING PROTEIN"/>
    <property type="match status" value="1"/>
</dbReference>
<dbReference type="KEGG" id="sphc:CVN68_19975"/>
<dbReference type="InterPro" id="IPR006680">
    <property type="entry name" value="Amidohydro-rel"/>
</dbReference>
<dbReference type="InterPro" id="IPR010252">
    <property type="entry name" value="HutF"/>
</dbReference>
<dbReference type="NCBIfam" id="NF006681">
    <property type="entry name" value="PRK09229.1-2"/>
    <property type="match status" value="1"/>
</dbReference>
<sequence length="453" mass="47845">MQSWWFEAALLADGWAERVRMTVQDGRIVTLAPDSAREAEDERHGIALPGIANLHSHAFQRGMAGMAERRGPGADSFWTWRDTMYRFANAIGPDEIEAIAALAFIEMLEAGFVRVGEFHYVHHDRDGTPFSNPAEMGGRLAAAAAETGIGLTLLPVLYMTSGFGGVPPRPEQRRFIHDADGYARLIEASRAAVAGLADARVGVAPHSLRAVTPEGLYAALAVGGRGPVHIHIAEQTGEVDDCLRHSGAAPVEWLLANAPVNARWCLVHATHATSAELDGIARSGAVVGLCPITEANLGDGVFPAAELSAAGGRFGVGSDSNVLIDLAQELRSLEYSQRLTHRARNLLSSDDSPSTGRTLFDAAGRGGAQALGGADHGLAPGARADFVTLDRSHPTLADRAGDALLDAFVFANGGGMIDGVWCGGRQKVRGGRHVARAGVVRRYAATLARLAIL</sequence>
<dbReference type="InterPro" id="IPR055156">
    <property type="entry name" value="HutF-like_N"/>
</dbReference>
<evidence type="ECO:0000259" key="5">
    <source>
        <dbReference type="Pfam" id="PF01979"/>
    </source>
</evidence>
<feature type="domain" description="Amidohydrolase-related" evidence="5">
    <location>
        <begin position="46"/>
        <end position="425"/>
    </location>
</feature>
<dbReference type="InterPro" id="IPR032466">
    <property type="entry name" value="Metal_Hydrolase"/>
</dbReference>
<dbReference type="Pfam" id="PF22429">
    <property type="entry name" value="HutF_N"/>
    <property type="match status" value="1"/>
</dbReference>
<dbReference type="RefSeq" id="WP_100283747.1">
    <property type="nucleotide sequence ID" value="NZ_CP024923.1"/>
</dbReference>
<evidence type="ECO:0000256" key="1">
    <source>
        <dbReference type="ARBA" id="ARBA00001947"/>
    </source>
</evidence>
<evidence type="ECO:0000256" key="4">
    <source>
        <dbReference type="ARBA" id="ARBA00022833"/>
    </source>
</evidence>
<dbReference type="InterPro" id="IPR011059">
    <property type="entry name" value="Metal-dep_hydrolase_composite"/>
</dbReference>
<dbReference type="InterPro" id="IPR051607">
    <property type="entry name" value="Metallo-dep_hydrolases"/>
</dbReference>
<dbReference type="Gene3D" id="2.30.40.10">
    <property type="entry name" value="Urease, subunit C, domain 1"/>
    <property type="match status" value="1"/>
</dbReference>
<dbReference type="AlphaFoldDB" id="A0A2K8MR69"/>
<evidence type="ECO:0000313" key="7">
    <source>
        <dbReference type="EMBL" id="ATY33951.1"/>
    </source>
</evidence>
<dbReference type="EMBL" id="CP024923">
    <property type="protein sequence ID" value="ATY33951.1"/>
    <property type="molecule type" value="Genomic_DNA"/>
</dbReference>
<organism evidence="7 8">
    <name type="scientific">Sphingomonas psychrotolerans</name>
    <dbReference type="NCBI Taxonomy" id="1327635"/>
    <lineage>
        <taxon>Bacteria</taxon>
        <taxon>Pseudomonadati</taxon>
        <taxon>Pseudomonadota</taxon>
        <taxon>Alphaproteobacteria</taxon>
        <taxon>Sphingomonadales</taxon>
        <taxon>Sphingomonadaceae</taxon>
        <taxon>Sphingomonas</taxon>
    </lineage>
</organism>
<dbReference type="NCBIfam" id="TIGR02022">
    <property type="entry name" value="hutF"/>
    <property type="match status" value="1"/>
</dbReference>
<gene>
    <name evidence="7" type="ORF">CVN68_19975</name>
</gene>
<dbReference type="Pfam" id="PF01979">
    <property type="entry name" value="Amidohydro_1"/>
    <property type="match status" value="1"/>
</dbReference>
<dbReference type="SUPFAM" id="SSF51338">
    <property type="entry name" value="Composite domain of metallo-dependent hydrolases"/>
    <property type="match status" value="1"/>
</dbReference>
<accession>A0A2K8MR69</accession>